<protein>
    <submittedName>
        <fullName evidence="1">Uncharacterized protein</fullName>
    </submittedName>
</protein>
<reference evidence="1 2" key="1">
    <citation type="submission" date="2015-09" db="EMBL/GenBank/DDBJ databases">
        <title>Host preference determinants of Valsa canker pathogens revealed by comparative genomics.</title>
        <authorList>
            <person name="Yin Z."/>
            <person name="Huang L."/>
        </authorList>
    </citation>
    <scope>NUCLEOTIDE SEQUENCE [LARGE SCALE GENOMIC DNA]</scope>
    <source>
        <strain evidence="1 2">SXYLt</strain>
    </source>
</reference>
<dbReference type="EMBL" id="LKEB01000077">
    <property type="protein sequence ID" value="ROV94107.1"/>
    <property type="molecule type" value="Genomic_DNA"/>
</dbReference>
<proteinExistence type="predicted"/>
<gene>
    <name evidence="1" type="ORF">VPNG_09345</name>
</gene>
<accession>A0A423VSP7</accession>
<organism evidence="1 2">
    <name type="scientific">Cytospora leucostoma</name>
    <dbReference type="NCBI Taxonomy" id="1230097"/>
    <lineage>
        <taxon>Eukaryota</taxon>
        <taxon>Fungi</taxon>
        <taxon>Dikarya</taxon>
        <taxon>Ascomycota</taxon>
        <taxon>Pezizomycotina</taxon>
        <taxon>Sordariomycetes</taxon>
        <taxon>Sordariomycetidae</taxon>
        <taxon>Diaporthales</taxon>
        <taxon>Cytosporaceae</taxon>
        <taxon>Cytospora</taxon>
    </lineage>
</organism>
<name>A0A423VSP7_9PEZI</name>
<comment type="caution">
    <text evidence="1">The sequence shown here is derived from an EMBL/GenBank/DDBJ whole genome shotgun (WGS) entry which is preliminary data.</text>
</comment>
<dbReference type="AlphaFoldDB" id="A0A423VSP7"/>
<sequence>MVTTTLLDRLVELSKVSIQLVGADPITGQRHTMMVEGRPQHRKEAATSGIIIEGL</sequence>
<evidence type="ECO:0000313" key="1">
    <source>
        <dbReference type="EMBL" id="ROV94107.1"/>
    </source>
</evidence>
<dbReference type="Proteomes" id="UP000285146">
    <property type="component" value="Unassembled WGS sequence"/>
</dbReference>
<dbReference type="InParanoid" id="A0A423VSP7"/>
<keyword evidence="2" id="KW-1185">Reference proteome</keyword>
<evidence type="ECO:0000313" key="2">
    <source>
        <dbReference type="Proteomes" id="UP000285146"/>
    </source>
</evidence>